<evidence type="ECO:0000313" key="3">
    <source>
        <dbReference type="Proteomes" id="UP001364764"/>
    </source>
</evidence>
<evidence type="ECO:0000256" key="1">
    <source>
        <dbReference type="SAM" id="Phobius"/>
    </source>
</evidence>
<keyword evidence="1" id="KW-0812">Transmembrane</keyword>
<proteinExistence type="predicted"/>
<keyword evidence="1" id="KW-0472">Membrane</keyword>
<evidence type="ECO:0000313" key="2">
    <source>
        <dbReference type="EMBL" id="WWP18912.1"/>
    </source>
</evidence>
<dbReference type="AlphaFoldDB" id="A0ABD8AMU3"/>
<name>A0ABD8AMU3_PAEAM</name>
<feature type="transmembrane region" description="Helical" evidence="1">
    <location>
        <begin position="6"/>
        <end position="23"/>
    </location>
</feature>
<gene>
    <name evidence="2" type="ORF">V6668_20735</name>
</gene>
<dbReference type="EMBL" id="CP145892">
    <property type="protein sequence ID" value="WWP18912.1"/>
    <property type="molecule type" value="Genomic_DNA"/>
</dbReference>
<reference evidence="2 3" key="1">
    <citation type="submission" date="2024-02" db="EMBL/GenBank/DDBJ databases">
        <title>Complete sequences of two Paenibacillus sp. strains and one Lysinibacillus strain isolated from the environment on STAA medium highlight biotechnological potential.</title>
        <authorList>
            <person name="Attere S.A."/>
            <person name="Piche L.C."/>
            <person name="Intertaglia L."/>
            <person name="Lami R."/>
            <person name="Charette S.J."/>
            <person name="Vincent A.T."/>
        </authorList>
    </citation>
    <scope>NUCLEOTIDE SEQUENCE [LARGE SCALE GENOMIC DNA]</scope>
    <source>
        <strain evidence="2 3">Y5S-7</strain>
    </source>
</reference>
<organism evidence="2 3">
    <name type="scientific">Paenibacillus amylolyticus</name>
    <dbReference type="NCBI Taxonomy" id="1451"/>
    <lineage>
        <taxon>Bacteria</taxon>
        <taxon>Bacillati</taxon>
        <taxon>Bacillota</taxon>
        <taxon>Bacilli</taxon>
        <taxon>Bacillales</taxon>
        <taxon>Paenibacillaceae</taxon>
        <taxon>Paenibacillus</taxon>
    </lineage>
</organism>
<sequence length="109" mass="12309">MQLNDMLKILITCLLFILIWWLLTQGIRKLSSTRAGSGFRLGGGWSIGLFVVGAVPLGFSLYTEIFDKRLDANIGLGLAMFFVWAYCVILLCAALVVWGRYVYKRDIKK</sequence>
<keyword evidence="1" id="KW-1133">Transmembrane helix</keyword>
<dbReference type="RefSeq" id="WP_338706565.1">
    <property type="nucleotide sequence ID" value="NZ_CP145892.1"/>
</dbReference>
<dbReference type="Proteomes" id="UP001364764">
    <property type="component" value="Chromosome"/>
</dbReference>
<feature type="transmembrane region" description="Helical" evidence="1">
    <location>
        <begin position="74"/>
        <end position="99"/>
    </location>
</feature>
<dbReference type="GeneID" id="93477946"/>
<feature type="transmembrane region" description="Helical" evidence="1">
    <location>
        <begin position="44"/>
        <end position="62"/>
    </location>
</feature>
<protein>
    <submittedName>
        <fullName evidence="2">Uncharacterized protein</fullName>
    </submittedName>
</protein>
<accession>A0ABD8AMU3</accession>